<evidence type="ECO:0000313" key="1">
    <source>
        <dbReference type="EMBL" id="THH21279.1"/>
    </source>
</evidence>
<sequence length="505" mass="56966">MLHLAAEVLVQIFRAATFEHIHLPIGEDVPSQPHVVLTISHVCRTWRDIILNVPSLWDVIHTGCSAQLVSACLERSHSIPLRVRIEVPGFDAIPWFLDLVPSFTHRIRDMCIGRADDCADRIASVESIVRVLNKPAPKLERLTIDVRPPNLFTMPIIFSSSTPSLKVISLNQVRWNEGNTFRGLTHLTLATVERCICAHLYETLIHSPGLERLELDGVTPQYPDTVSDIRIVLSRLRHLEIQNIYWSSLCTFLSHIDIPSRCTFICPYLESPVNLPDRMLMSCLPEDISLIRPLHRSTKLAVGLPNALLLCGGNEDSGSAFEVVSGWPLVASSGHFFEQTLLSLIHHFPLDDVQELWLGPLPFRAASTHSSLETWRRTFQGIPRLRTLVLLPGIHVSDVLNAFHPDDPCQWALLPDLMHVRIVYNRFGSVLPWSALEGFLEARRDAGFPLQSLRIQDLFGRMNKLSGCVDGILQHETGKNFGPKFELTGWNFSLYNNILEHEAAY</sequence>
<reference evidence="1 2" key="1">
    <citation type="submission" date="2019-02" db="EMBL/GenBank/DDBJ databases">
        <title>Genome sequencing of the rare red list fungi Bondarzewia mesenterica.</title>
        <authorList>
            <person name="Buettner E."/>
            <person name="Kellner H."/>
        </authorList>
    </citation>
    <scope>NUCLEOTIDE SEQUENCE [LARGE SCALE GENOMIC DNA]</scope>
    <source>
        <strain evidence="1 2">DSM 108281</strain>
    </source>
</reference>
<dbReference type="Gene3D" id="1.20.1280.50">
    <property type="match status" value="1"/>
</dbReference>
<organism evidence="1 2">
    <name type="scientific">Bondarzewia mesenterica</name>
    <dbReference type="NCBI Taxonomy" id="1095465"/>
    <lineage>
        <taxon>Eukaryota</taxon>
        <taxon>Fungi</taxon>
        <taxon>Dikarya</taxon>
        <taxon>Basidiomycota</taxon>
        <taxon>Agaricomycotina</taxon>
        <taxon>Agaricomycetes</taxon>
        <taxon>Russulales</taxon>
        <taxon>Bondarzewiaceae</taxon>
        <taxon>Bondarzewia</taxon>
    </lineage>
</organism>
<dbReference type="OrthoDB" id="3193283at2759"/>
<comment type="caution">
    <text evidence="1">The sequence shown here is derived from an EMBL/GenBank/DDBJ whole genome shotgun (WGS) entry which is preliminary data.</text>
</comment>
<accession>A0A4S4M7W4</accession>
<evidence type="ECO:0000313" key="2">
    <source>
        <dbReference type="Proteomes" id="UP000310158"/>
    </source>
</evidence>
<gene>
    <name evidence="1" type="ORF">EW146_g268</name>
</gene>
<dbReference type="AlphaFoldDB" id="A0A4S4M7W4"/>
<dbReference type="SUPFAM" id="SSF52047">
    <property type="entry name" value="RNI-like"/>
    <property type="match status" value="1"/>
</dbReference>
<name>A0A4S4M7W4_9AGAM</name>
<dbReference type="EMBL" id="SGPL01000005">
    <property type="protein sequence ID" value="THH21279.1"/>
    <property type="molecule type" value="Genomic_DNA"/>
</dbReference>
<protein>
    <submittedName>
        <fullName evidence="1">Uncharacterized protein</fullName>
    </submittedName>
</protein>
<dbReference type="Proteomes" id="UP000310158">
    <property type="component" value="Unassembled WGS sequence"/>
</dbReference>
<proteinExistence type="predicted"/>
<keyword evidence="2" id="KW-1185">Reference proteome</keyword>